<dbReference type="GO" id="GO:0005506">
    <property type="term" value="F:iron ion binding"/>
    <property type="evidence" value="ECO:0007669"/>
    <property type="project" value="InterPro"/>
</dbReference>
<evidence type="ECO:0000256" key="3">
    <source>
        <dbReference type="ARBA" id="ARBA00010617"/>
    </source>
</evidence>
<dbReference type="HOGENOM" id="CLU_001570_2_3_1"/>
<dbReference type="Pfam" id="PF00067">
    <property type="entry name" value="p450"/>
    <property type="match status" value="1"/>
</dbReference>
<dbReference type="PANTHER" id="PTHR46300">
    <property type="entry name" value="P450, PUTATIVE (EUROFUNG)-RELATED-RELATED"/>
    <property type="match status" value="1"/>
</dbReference>
<keyword evidence="5 9" id="KW-0479">Metal-binding</keyword>
<dbReference type="Gene3D" id="1.10.630.10">
    <property type="entry name" value="Cytochrome P450"/>
    <property type="match status" value="1"/>
</dbReference>
<sequence length="523" mass="59344">MPYSIPSRTGLVLLFPIVSVVALDIVRRLISSSRRDRKGSPLPPGPTPLPLLGNVLSLDVEEPWKTYTAWKATYGDVFYARLLDQEVILLNSQDDAVELLEKRSQIYSDRPVIATIEPYGFSFVFAFRGYDDYWRLGRRIFHQTFRADTVLAFRPMQLRRARQMVMNVIDNPAQYASHYSLFSTGVALSAVYDYEPNPQNDHIVHIIDSFIETTLPATTPEKAVLFKMFPFLWRIPDWIPGLSLKREAKISCEWAVKTVEAPYQYAQKRVEASEHPTFSMVSDHIARMQEYDEPYRSDYTSALKNAAATAIIGAAESTSATAMIFTLAMVQNPHVWKRAQAEIDAVLGMDRLPDFEDRPFLPYVEAVLRETQRWQPVLCLGLPHAASSSDIYKGFYIPKGATVVANVWAMSRDEARYPNAEQFIPERFLTAEGTLIDDNPAQYVFGFGRRMCPGRHTGDASVWSVISTMLATLEFHLAKDAEGRDIIPNPKYVNGVARHPEKFPCRISPRPHISKASLERLLE</sequence>
<keyword evidence="4 9" id="KW-0349">Heme</keyword>
<evidence type="ECO:0008006" key="13">
    <source>
        <dbReference type="Google" id="ProtNLM"/>
    </source>
</evidence>
<evidence type="ECO:0000256" key="7">
    <source>
        <dbReference type="ARBA" id="ARBA00023004"/>
    </source>
</evidence>
<keyword evidence="7 9" id="KW-0408">Iron</keyword>
<reference evidence="12" key="2">
    <citation type="submission" date="2015-01" db="EMBL/GenBank/DDBJ databases">
        <title>Evolutionary Origins and Diversification of the Mycorrhizal Mutualists.</title>
        <authorList>
            <consortium name="DOE Joint Genome Institute"/>
            <consortium name="Mycorrhizal Genomics Consortium"/>
            <person name="Kohler A."/>
            <person name="Kuo A."/>
            <person name="Nagy L.G."/>
            <person name="Floudas D."/>
            <person name="Copeland A."/>
            <person name="Barry K.W."/>
            <person name="Cichocki N."/>
            <person name="Veneault-Fourrey C."/>
            <person name="LaButti K."/>
            <person name="Lindquist E.A."/>
            <person name="Lipzen A."/>
            <person name="Lundell T."/>
            <person name="Morin E."/>
            <person name="Murat C."/>
            <person name="Riley R."/>
            <person name="Ohm R."/>
            <person name="Sun H."/>
            <person name="Tunlid A."/>
            <person name="Henrissat B."/>
            <person name="Grigoriev I.V."/>
            <person name="Hibbett D.S."/>
            <person name="Martin F."/>
        </authorList>
    </citation>
    <scope>NUCLEOTIDE SEQUENCE [LARGE SCALE GENOMIC DNA]</scope>
    <source>
        <strain evidence="12">Ve08.2h10</strain>
    </source>
</reference>
<comment type="pathway">
    <text evidence="2">Secondary metabolite biosynthesis.</text>
</comment>
<evidence type="ECO:0000256" key="9">
    <source>
        <dbReference type="PIRSR" id="PIRSR602401-1"/>
    </source>
</evidence>
<dbReference type="EMBL" id="KN825679">
    <property type="protein sequence ID" value="KIK82097.1"/>
    <property type="molecule type" value="Genomic_DNA"/>
</dbReference>
<proteinExistence type="inferred from homology"/>
<dbReference type="PRINTS" id="PR00385">
    <property type="entry name" value="P450"/>
</dbReference>
<evidence type="ECO:0000256" key="6">
    <source>
        <dbReference type="ARBA" id="ARBA00023002"/>
    </source>
</evidence>
<evidence type="ECO:0000313" key="12">
    <source>
        <dbReference type="Proteomes" id="UP000054538"/>
    </source>
</evidence>
<evidence type="ECO:0000256" key="8">
    <source>
        <dbReference type="ARBA" id="ARBA00023033"/>
    </source>
</evidence>
<evidence type="ECO:0000313" key="11">
    <source>
        <dbReference type="EMBL" id="KIK82097.1"/>
    </source>
</evidence>
<evidence type="ECO:0000256" key="4">
    <source>
        <dbReference type="ARBA" id="ARBA00022617"/>
    </source>
</evidence>
<dbReference type="InterPro" id="IPR002401">
    <property type="entry name" value="Cyt_P450_E_grp-I"/>
</dbReference>
<dbReference type="InterPro" id="IPR017972">
    <property type="entry name" value="Cyt_P450_CS"/>
</dbReference>
<evidence type="ECO:0000256" key="2">
    <source>
        <dbReference type="ARBA" id="ARBA00005179"/>
    </source>
</evidence>
<feature type="binding site" description="axial binding residue" evidence="9">
    <location>
        <position position="452"/>
    </location>
    <ligand>
        <name>heme</name>
        <dbReference type="ChEBI" id="CHEBI:30413"/>
    </ligand>
    <ligandPart>
        <name>Fe</name>
        <dbReference type="ChEBI" id="CHEBI:18248"/>
    </ligandPart>
</feature>
<dbReference type="GO" id="GO:0020037">
    <property type="term" value="F:heme binding"/>
    <property type="evidence" value="ECO:0007669"/>
    <property type="project" value="InterPro"/>
</dbReference>
<keyword evidence="6 10" id="KW-0560">Oxidoreductase</keyword>
<evidence type="ECO:0000256" key="1">
    <source>
        <dbReference type="ARBA" id="ARBA00001971"/>
    </source>
</evidence>
<gene>
    <name evidence="11" type="ORF">PAXRUDRAFT_728978</name>
</gene>
<dbReference type="InterPro" id="IPR001128">
    <property type="entry name" value="Cyt_P450"/>
</dbReference>
<dbReference type="STRING" id="930991.A0A0D0CHB5"/>
<comment type="cofactor">
    <cofactor evidence="1 9">
        <name>heme</name>
        <dbReference type="ChEBI" id="CHEBI:30413"/>
    </cofactor>
</comment>
<evidence type="ECO:0000256" key="10">
    <source>
        <dbReference type="RuleBase" id="RU000461"/>
    </source>
</evidence>
<keyword evidence="8 10" id="KW-0503">Monooxygenase</keyword>
<dbReference type="PRINTS" id="PR00463">
    <property type="entry name" value="EP450I"/>
</dbReference>
<reference evidence="11 12" key="1">
    <citation type="submission" date="2014-04" db="EMBL/GenBank/DDBJ databases">
        <authorList>
            <consortium name="DOE Joint Genome Institute"/>
            <person name="Kuo A."/>
            <person name="Kohler A."/>
            <person name="Jargeat P."/>
            <person name="Nagy L.G."/>
            <person name="Floudas D."/>
            <person name="Copeland A."/>
            <person name="Barry K.W."/>
            <person name="Cichocki N."/>
            <person name="Veneault-Fourrey C."/>
            <person name="LaButti K."/>
            <person name="Lindquist E.A."/>
            <person name="Lipzen A."/>
            <person name="Lundell T."/>
            <person name="Morin E."/>
            <person name="Murat C."/>
            <person name="Sun H."/>
            <person name="Tunlid A."/>
            <person name="Henrissat B."/>
            <person name="Grigoriev I.V."/>
            <person name="Hibbett D.S."/>
            <person name="Martin F."/>
            <person name="Nordberg H.P."/>
            <person name="Cantor M.N."/>
            <person name="Hua S.X."/>
        </authorList>
    </citation>
    <scope>NUCLEOTIDE SEQUENCE [LARGE SCALE GENOMIC DNA]</scope>
    <source>
        <strain evidence="11 12">Ve08.2h10</strain>
    </source>
</reference>
<dbReference type="AlphaFoldDB" id="A0A0D0CHB5"/>
<comment type="similarity">
    <text evidence="3 10">Belongs to the cytochrome P450 family.</text>
</comment>
<keyword evidence="12" id="KW-1185">Reference proteome</keyword>
<dbReference type="GO" id="GO:0016705">
    <property type="term" value="F:oxidoreductase activity, acting on paired donors, with incorporation or reduction of molecular oxygen"/>
    <property type="evidence" value="ECO:0007669"/>
    <property type="project" value="InterPro"/>
</dbReference>
<accession>A0A0D0CHB5</accession>
<dbReference type="Proteomes" id="UP000054538">
    <property type="component" value="Unassembled WGS sequence"/>
</dbReference>
<dbReference type="OrthoDB" id="2789670at2759"/>
<dbReference type="InParanoid" id="A0A0D0CHB5"/>
<dbReference type="PANTHER" id="PTHR46300:SF5">
    <property type="entry name" value="CYTOCHROME P450"/>
    <property type="match status" value="1"/>
</dbReference>
<dbReference type="CDD" id="cd11065">
    <property type="entry name" value="CYP64-like"/>
    <property type="match status" value="1"/>
</dbReference>
<dbReference type="InterPro" id="IPR050364">
    <property type="entry name" value="Cytochrome_P450_fung"/>
</dbReference>
<dbReference type="GO" id="GO:0004497">
    <property type="term" value="F:monooxygenase activity"/>
    <property type="evidence" value="ECO:0007669"/>
    <property type="project" value="UniProtKB-KW"/>
</dbReference>
<evidence type="ECO:0000256" key="5">
    <source>
        <dbReference type="ARBA" id="ARBA00022723"/>
    </source>
</evidence>
<dbReference type="PROSITE" id="PS00086">
    <property type="entry name" value="CYTOCHROME_P450"/>
    <property type="match status" value="1"/>
</dbReference>
<organism evidence="11 12">
    <name type="scientific">Paxillus rubicundulus Ve08.2h10</name>
    <dbReference type="NCBI Taxonomy" id="930991"/>
    <lineage>
        <taxon>Eukaryota</taxon>
        <taxon>Fungi</taxon>
        <taxon>Dikarya</taxon>
        <taxon>Basidiomycota</taxon>
        <taxon>Agaricomycotina</taxon>
        <taxon>Agaricomycetes</taxon>
        <taxon>Agaricomycetidae</taxon>
        <taxon>Boletales</taxon>
        <taxon>Paxilineae</taxon>
        <taxon>Paxillaceae</taxon>
        <taxon>Paxillus</taxon>
    </lineage>
</organism>
<protein>
    <recommendedName>
        <fullName evidence="13">Cytochrome P450</fullName>
    </recommendedName>
</protein>
<dbReference type="SUPFAM" id="SSF48264">
    <property type="entry name" value="Cytochrome P450"/>
    <property type="match status" value="1"/>
</dbReference>
<dbReference type="InterPro" id="IPR036396">
    <property type="entry name" value="Cyt_P450_sf"/>
</dbReference>
<name>A0A0D0CHB5_9AGAM</name>